<name>A0AA41QCR3_9MICO</name>
<organism evidence="2 3">
    <name type="scientific">Antribacter soli</name>
    <dbReference type="NCBI Taxonomy" id="2910976"/>
    <lineage>
        <taxon>Bacteria</taxon>
        <taxon>Bacillati</taxon>
        <taxon>Actinomycetota</taxon>
        <taxon>Actinomycetes</taxon>
        <taxon>Micrococcales</taxon>
        <taxon>Promicromonosporaceae</taxon>
        <taxon>Antribacter</taxon>
    </lineage>
</organism>
<dbReference type="Proteomes" id="UP001165405">
    <property type="component" value="Unassembled WGS sequence"/>
</dbReference>
<dbReference type="Pfam" id="PF00561">
    <property type="entry name" value="Abhydrolase_1"/>
    <property type="match status" value="1"/>
</dbReference>
<dbReference type="EMBL" id="JAKGSG010000025">
    <property type="protein sequence ID" value="MCF4121053.1"/>
    <property type="molecule type" value="Genomic_DNA"/>
</dbReference>
<evidence type="ECO:0000259" key="1">
    <source>
        <dbReference type="Pfam" id="PF00561"/>
    </source>
</evidence>
<keyword evidence="3" id="KW-1185">Reference proteome</keyword>
<comment type="caution">
    <text evidence="2">The sequence shown here is derived from an EMBL/GenBank/DDBJ whole genome shotgun (WGS) entry which is preliminary data.</text>
</comment>
<accession>A0AA41QCR3</accession>
<feature type="domain" description="AB hydrolase-1" evidence="1">
    <location>
        <begin position="22"/>
        <end position="274"/>
    </location>
</feature>
<dbReference type="SUPFAM" id="SSF53474">
    <property type="entry name" value="alpha/beta-Hydrolases"/>
    <property type="match status" value="1"/>
</dbReference>
<dbReference type="AlphaFoldDB" id="A0AA41QCR3"/>
<dbReference type="GO" id="GO:0016787">
    <property type="term" value="F:hydrolase activity"/>
    <property type="evidence" value="ECO:0007669"/>
    <property type="project" value="UniProtKB-KW"/>
</dbReference>
<evidence type="ECO:0000313" key="2">
    <source>
        <dbReference type="EMBL" id="MCF4121053.1"/>
    </source>
</evidence>
<evidence type="ECO:0000313" key="3">
    <source>
        <dbReference type="Proteomes" id="UP001165405"/>
    </source>
</evidence>
<dbReference type="PANTHER" id="PTHR43194:SF2">
    <property type="entry name" value="PEROXISOMAL MEMBRANE PROTEIN LPX1"/>
    <property type="match status" value="1"/>
</dbReference>
<protein>
    <submittedName>
        <fullName evidence="2">Alpha/beta hydrolase</fullName>
    </submittedName>
</protein>
<proteinExistence type="predicted"/>
<reference evidence="2" key="1">
    <citation type="submission" date="2022-01" db="EMBL/GenBank/DDBJ databases">
        <title>Antribacter sp. nov., isolated from Guizhou of China.</title>
        <authorList>
            <person name="Chengliang C."/>
            <person name="Ya Z."/>
        </authorList>
    </citation>
    <scope>NUCLEOTIDE SEQUENCE</scope>
    <source>
        <strain evidence="2">KLBMP 9083</strain>
    </source>
</reference>
<dbReference type="InterPro" id="IPR029058">
    <property type="entry name" value="AB_hydrolase_fold"/>
</dbReference>
<dbReference type="RefSeq" id="WP_236088820.1">
    <property type="nucleotide sequence ID" value="NZ_JAKGSG010000025.1"/>
</dbReference>
<dbReference type="InterPro" id="IPR000073">
    <property type="entry name" value="AB_hydrolase_1"/>
</dbReference>
<dbReference type="PANTHER" id="PTHR43194">
    <property type="entry name" value="HYDROLASE ALPHA/BETA FOLD FAMILY"/>
    <property type="match status" value="1"/>
</dbReference>
<keyword evidence="2" id="KW-0378">Hydrolase</keyword>
<dbReference type="InterPro" id="IPR050228">
    <property type="entry name" value="Carboxylesterase_BioH"/>
</dbReference>
<gene>
    <name evidence="2" type="ORF">L1785_08665</name>
</gene>
<dbReference type="Gene3D" id="3.40.50.1820">
    <property type="entry name" value="alpha/beta hydrolase"/>
    <property type="match status" value="1"/>
</dbReference>
<sequence length="292" mass="31588">MDSTAQVNGIDLHYIEQGQGQPVVFVHGGFGDYRVWAQQWDAFARTYRAIAVSCRGYWPNEKLDPDETITLDTFVDDLTEFVRTVGAGPVHLVGHSSPGGFGGLCLARNHPELLRSLVLLEPPAFPVLGVNIPPRPLQIIRLFLRSPRAGVALIKFGAKGARPAMRAFARGDDEEAVRAFVTANAGADVIAAMPKEQFDRFVANAGPLKAQLRAGFPRFGPDDAKAIRVPTLLVSGTRTPAHVTAVTDRLEKLIPDVQRLDIAGASHGMFTTHPAEFNAGVLRFIRAQGPPG</sequence>